<dbReference type="EMBL" id="LXQA010046871">
    <property type="protein sequence ID" value="MCI01705.1"/>
    <property type="molecule type" value="Genomic_DNA"/>
</dbReference>
<protein>
    <submittedName>
        <fullName evidence="2">Uncharacterized protein</fullName>
    </submittedName>
</protein>
<feature type="region of interest" description="Disordered" evidence="1">
    <location>
        <begin position="1"/>
        <end position="23"/>
    </location>
</feature>
<reference evidence="2 3" key="1">
    <citation type="journal article" date="2018" name="Front. Plant Sci.">
        <title>Red Clover (Trifolium pratense) and Zigzag Clover (T. medium) - A Picture of Genomic Similarities and Differences.</title>
        <authorList>
            <person name="Dluhosova J."/>
            <person name="Istvanek J."/>
            <person name="Nedelnik J."/>
            <person name="Repkova J."/>
        </authorList>
    </citation>
    <scope>NUCLEOTIDE SEQUENCE [LARGE SCALE GENOMIC DNA]</scope>
    <source>
        <strain evidence="3">cv. 10/8</strain>
        <tissue evidence="2">Leaf</tissue>
    </source>
</reference>
<accession>A0A392NT99</accession>
<proteinExistence type="predicted"/>
<dbReference type="Proteomes" id="UP000265520">
    <property type="component" value="Unassembled WGS sequence"/>
</dbReference>
<name>A0A392NT99_9FABA</name>
<organism evidence="2 3">
    <name type="scientific">Trifolium medium</name>
    <dbReference type="NCBI Taxonomy" id="97028"/>
    <lineage>
        <taxon>Eukaryota</taxon>
        <taxon>Viridiplantae</taxon>
        <taxon>Streptophyta</taxon>
        <taxon>Embryophyta</taxon>
        <taxon>Tracheophyta</taxon>
        <taxon>Spermatophyta</taxon>
        <taxon>Magnoliopsida</taxon>
        <taxon>eudicotyledons</taxon>
        <taxon>Gunneridae</taxon>
        <taxon>Pentapetalae</taxon>
        <taxon>rosids</taxon>
        <taxon>fabids</taxon>
        <taxon>Fabales</taxon>
        <taxon>Fabaceae</taxon>
        <taxon>Papilionoideae</taxon>
        <taxon>50 kb inversion clade</taxon>
        <taxon>NPAAA clade</taxon>
        <taxon>Hologalegina</taxon>
        <taxon>IRL clade</taxon>
        <taxon>Trifolieae</taxon>
        <taxon>Trifolium</taxon>
    </lineage>
</organism>
<evidence type="ECO:0000313" key="3">
    <source>
        <dbReference type="Proteomes" id="UP000265520"/>
    </source>
</evidence>
<feature type="compositionally biased region" description="Gly residues" evidence="1">
    <location>
        <begin position="79"/>
        <end position="95"/>
    </location>
</feature>
<sequence length="128" mass="11810">NDAFGSGGSGGGVGAKLTPGGFNDGNMANGDGTETLFGGECRVNKCRSGGCGGGGGAGSVSDTSSSGFTSIALKQDGVVNGGSGKESGGMNGGSVGAETLSSNFDEGGGSGDGGGTGGGEYSCFRLSS</sequence>
<evidence type="ECO:0000256" key="1">
    <source>
        <dbReference type="SAM" id="MobiDB-lite"/>
    </source>
</evidence>
<gene>
    <name evidence="2" type="ORF">A2U01_0022732</name>
</gene>
<dbReference type="AlphaFoldDB" id="A0A392NT99"/>
<feature type="non-terminal residue" evidence="2">
    <location>
        <position position="1"/>
    </location>
</feature>
<feature type="compositionally biased region" description="Gly residues" evidence="1">
    <location>
        <begin position="106"/>
        <end position="120"/>
    </location>
</feature>
<feature type="compositionally biased region" description="Gly residues" evidence="1">
    <location>
        <begin position="1"/>
        <end position="14"/>
    </location>
</feature>
<keyword evidence="3" id="KW-1185">Reference proteome</keyword>
<feature type="region of interest" description="Disordered" evidence="1">
    <location>
        <begin position="79"/>
        <end position="128"/>
    </location>
</feature>
<comment type="caution">
    <text evidence="2">The sequence shown here is derived from an EMBL/GenBank/DDBJ whole genome shotgun (WGS) entry which is preliminary data.</text>
</comment>
<evidence type="ECO:0000313" key="2">
    <source>
        <dbReference type="EMBL" id="MCI01705.1"/>
    </source>
</evidence>